<dbReference type="InterPro" id="IPR014782">
    <property type="entry name" value="Peptidase_M1_dom"/>
</dbReference>
<keyword evidence="14" id="KW-0031">Aminopeptidase</keyword>
<evidence type="ECO:0000256" key="8">
    <source>
        <dbReference type="ARBA" id="ARBA00022801"/>
    </source>
</evidence>
<dbReference type="Gene3D" id="1.10.390.10">
    <property type="entry name" value="Neutral Protease Domain 2"/>
    <property type="match status" value="1"/>
</dbReference>
<evidence type="ECO:0000256" key="4">
    <source>
        <dbReference type="ARBA" id="ARBA00012564"/>
    </source>
</evidence>
<dbReference type="GO" id="GO:0004177">
    <property type="term" value="F:aminopeptidase activity"/>
    <property type="evidence" value="ECO:0007669"/>
    <property type="project" value="UniProtKB-KW"/>
</dbReference>
<evidence type="ECO:0000313" key="15">
    <source>
        <dbReference type="Proteomes" id="UP001597083"/>
    </source>
</evidence>
<dbReference type="EC" id="3.4.11.2" evidence="4"/>
<comment type="cofactor">
    <cofactor evidence="2">
        <name>Zn(2+)</name>
        <dbReference type="ChEBI" id="CHEBI:29105"/>
    </cofactor>
</comment>
<dbReference type="InterPro" id="IPR027268">
    <property type="entry name" value="Peptidase_M4/M1_CTD_sf"/>
</dbReference>
<dbReference type="PRINTS" id="PR00756">
    <property type="entry name" value="ALADIPTASE"/>
</dbReference>
<keyword evidence="8" id="KW-0378">Hydrolase</keyword>
<organism evidence="14 15">
    <name type="scientific">Actinomadura adrarensis</name>
    <dbReference type="NCBI Taxonomy" id="1819600"/>
    <lineage>
        <taxon>Bacteria</taxon>
        <taxon>Bacillati</taxon>
        <taxon>Actinomycetota</taxon>
        <taxon>Actinomycetes</taxon>
        <taxon>Streptosporangiales</taxon>
        <taxon>Thermomonosporaceae</taxon>
        <taxon>Actinomadura</taxon>
    </lineage>
</organism>
<comment type="similarity">
    <text evidence="3">Belongs to the peptidase M1 family.</text>
</comment>
<comment type="caution">
    <text evidence="14">The sequence shown here is derived from an EMBL/GenBank/DDBJ whole genome shotgun (WGS) entry which is preliminary data.</text>
</comment>
<evidence type="ECO:0000313" key="14">
    <source>
        <dbReference type="EMBL" id="MFD0852276.1"/>
    </source>
</evidence>
<name>A0ABW3CCK2_9ACTN</name>
<evidence type="ECO:0000256" key="6">
    <source>
        <dbReference type="ARBA" id="ARBA00022670"/>
    </source>
</evidence>
<keyword evidence="9" id="KW-0862">Zinc</keyword>
<accession>A0ABW3CCK2</accession>
<evidence type="ECO:0000256" key="2">
    <source>
        <dbReference type="ARBA" id="ARBA00001947"/>
    </source>
</evidence>
<reference evidence="15" key="1">
    <citation type="journal article" date="2019" name="Int. J. Syst. Evol. Microbiol.">
        <title>The Global Catalogue of Microorganisms (GCM) 10K type strain sequencing project: providing services to taxonomists for standard genome sequencing and annotation.</title>
        <authorList>
            <consortium name="The Broad Institute Genomics Platform"/>
            <consortium name="The Broad Institute Genome Sequencing Center for Infectious Disease"/>
            <person name="Wu L."/>
            <person name="Ma J."/>
        </authorList>
    </citation>
    <scope>NUCLEOTIDE SEQUENCE [LARGE SCALE GENOMIC DNA]</scope>
    <source>
        <strain evidence="15">JCM 31696</strain>
    </source>
</reference>
<feature type="non-terminal residue" evidence="14">
    <location>
        <position position="184"/>
    </location>
</feature>
<dbReference type="SUPFAM" id="SSF55486">
    <property type="entry name" value="Metalloproteases ('zincins'), catalytic domain"/>
    <property type="match status" value="1"/>
</dbReference>
<sequence>MTTNWKVTQPMATYLATVTVGRFGVRQSDTPGGITNITAVDPSVVATPLDAFHAKNAEVTDAMVRWFGPYPFSSTGGLVDNADVGFALETQTRPVYGSFGASEAIVAHEIAHQWFGNSVSVTRWQDIWLNEGFATYAEWMWEERAGGDRVQQQFDTAYRDGSDRELWDVPPGNPGRGQMFGRTV</sequence>
<dbReference type="PANTHER" id="PTHR11533">
    <property type="entry name" value="PROTEASE M1 ZINC METALLOPROTEASE"/>
    <property type="match status" value="1"/>
</dbReference>
<evidence type="ECO:0000256" key="9">
    <source>
        <dbReference type="ARBA" id="ARBA00022833"/>
    </source>
</evidence>
<evidence type="ECO:0000256" key="12">
    <source>
        <dbReference type="ARBA" id="ARBA00031533"/>
    </source>
</evidence>
<dbReference type="Pfam" id="PF01433">
    <property type="entry name" value="Peptidase_M1"/>
    <property type="match status" value="1"/>
</dbReference>
<keyword evidence="7" id="KW-0479">Metal-binding</keyword>
<keyword evidence="15" id="KW-1185">Reference proteome</keyword>
<evidence type="ECO:0000256" key="7">
    <source>
        <dbReference type="ARBA" id="ARBA00022723"/>
    </source>
</evidence>
<dbReference type="InterPro" id="IPR050344">
    <property type="entry name" value="Peptidase_M1_aminopeptidases"/>
</dbReference>
<protein>
    <recommendedName>
        <fullName evidence="5">Aminopeptidase N</fullName>
        <ecNumber evidence="4">3.4.11.2</ecNumber>
    </recommendedName>
    <alternativeName>
        <fullName evidence="11">Alanine aminopeptidase</fullName>
    </alternativeName>
    <alternativeName>
        <fullName evidence="12">Lysyl aminopeptidase</fullName>
    </alternativeName>
</protein>
<dbReference type="PANTHER" id="PTHR11533:SF297">
    <property type="entry name" value="AMINOPEPTIDASE N"/>
    <property type="match status" value="1"/>
</dbReference>
<comment type="catalytic activity">
    <reaction evidence="1">
        <text>Release of an N-terminal amino acid, Xaa-|-Yaa- from a peptide, amide or arylamide. Xaa is preferably Ala, but may be most amino acids including Pro (slow action). When a terminal hydrophobic residue is followed by a prolyl residue, the two may be released as an intact Xaa-Pro dipeptide.</text>
        <dbReference type="EC" id="3.4.11.2"/>
    </reaction>
</comment>
<keyword evidence="6" id="KW-0645">Protease</keyword>
<dbReference type="Proteomes" id="UP001597083">
    <property type="component" value="Unassembled WGS sequence"/>
</dbReference>
<evidence type="ECO:0000256" key="10">
    <source>
        <dbReference type="ARBA" id="ARBA00023049"/>
    </source>
</evidence>
<keyword evidence="10" id="KW-0482">Metalloprotease</keyword>
<evidence type="ECO:0000256" key="11">
    <source>
        <dbReference type="ARBA" id="ARBA00029811"/>
    </source>
</evidence>
<gene>
    <name evidence="14" type="ORF">ACFQ07_08585</name>
</gene>
<feature type="domain" description="Peptidase M1 membrane alanine aminopeptidase" evidence="13">
    <location>
        <begin position="103"/>
        <end position="153"/>
    </location>
</feature>
<dbReference type="EMBL" id="JBHTIR010001212">
    <property type="protein sequence ID" value="MFD0852276.1"/>
    <property type="molecule type" value="Genomic_DNA"/>
</dbReference>
<evidence type="ECO:0000256" key="3">
    <source>
        <dbReference type="ARBA" id="ARBA00010136"/>
    </source>
</evidence>
<evidence type="ECO:0000256" key="1">
    <source>
        <dbReference type="ARBA" id="ARBA00000098"/>
    </source>
</evidence>
<evidence type="ECO:0000259" key="13">
    <source>
        <dbReference type="Pfam" id="PF01433"/>
    </source>
</evidence>
<dbReference type="InterPro" id="IPR001930">
    <property type="entry name" value="Peptidase_M1"/>
</dbReference>
<proteinExistence type="inferred from homology"/>
<evidence type="ECO:0000256" key="5">
    <source>
        <dbReference type="ARBA" id="ARBA00015611"/>
    </source>
</evidence>